<keyword evidence="3" id="KW-1185">Reference proteome</keyword>
<dbReference type="Proteomes" id="UP001218188">
    <property type="component" value="Unassembled WGS sequence"/>
</dbReference>
<gene>
    <name evidence="2" type="ORF">C8F04DRAFT_1190894</name>
</gene>
<sequence length="283" mass="32231">MYLPTWSRYTVPRRGEIVPLQQSFVDILASELRFRQRQRHNLELECMRLDRQEKGEVVEKTPVGMLSLSESDSDSEDETDLDYTLPGGGPIETGVREYLLRPRPRPPLADITPIPPVHTESSIAALGFRAVNCDQMRIFADVNSRIGGVFFPPVDNNLWDETIRRAAHTMWVASLHLDRARLDGDSIRSGIDYDPNLKRPRRIDRQHTLSNLVVLATLRYSPAIQEITSFQNAMLHQVAPRLWADANEAIEEVIRNDCDLHAPMKQTDFGAHQLSAVRENLTT</sequence>
<comment type="caution">
    <text evidence="2">The sequence shown here is derived from an EMBL/GenBank/DDBJ whole genome shotgun (WGS) entry which is preliminary data.</text>
</comment>
<organism evidence="2 3">
    <name type="scientific">Mycena alexandri</name>
    <dbReference type="NCBI Taxonomy" id="1745969"/>
    <lineage>
        <taxon>Eukaryota</taxon>
        <taxon>Fungi</taxon>
        <taxon>Dikarya</taxon>
        <taxon>Basidiomycota</taxon>
        <taxon>Agaricomycotina</taxon>
        <taxon>Agaricomycetes</taxon>
        <taxon>Agaricomycetidae</taxon>
        <taxon>Agaricales</taxon>
        <taxon>Marasmiineae</taxon>
        <taxon>Mycenaceae</taxon>
        <taxon>Mycena</taxon>
    </lineage>
</organism>
<dbReference type="EMBL" id="JARJCM010000144">
    <property type="protein sequence ID" value="KAJ7026088.1"/>
    <property type="molecule type" value="Genomic_DNA"/>
</dbReference>
<feature type="region of interest" description="Disordered" evidence="1">
    <location>
        <begin position="66"/>
        <end position="87"/>
    </location>
</feature>
<evidence type="ECO:0000256" key="1">
    <source>
        <dbReference type="SAM" id="MobiDB-lite"/>
    </source>
</evidence>
<proteinExistence type="predicted"/>
<reference evidence="2" key="1">
    <citation type="submission" date="2023-03" db="EMBL/GenBank/DDBJ databases">
        <title>Massive genome expansion in bonnet fungi (Mycena s.s.) driven by repeated elements and novel gene families across ecological guilds.</title>
        <authorList>
            <consortium name="Lawrence Berkeley National Laboratory"/>
            <person name="Harder C.B."/>
            <person name="Miyauchi S."/>
            <person name="Viragh M."/>
            <person name="Kuo A."/>
            <person name="Thoen E."/>
            <person name="Andreopoulos B."/>
            <person name="Lu D."/>
            <person name="Skrede I."/>
            <person name="Drula E."/>
            <person name="Henrissat B."/>
            <person name="Morin E."/>
            <person name="Kohler A."/>
            <person name="Barry K."/>
            <person name="LaButti K."/>
            <person name="Morin E."/>
            <person name="Salamov A."/>
            <person name="Lipzen A."/>
            <person name="Mereny Z."/>
            <person name="Hegedus B."/>
            <person name="Baldrian P."/>
            <person name="Stursova M."/>
            <person name="Weitz H."/>
            <person name="Taylor A."/>
            <person name="Grigoriev I.V."/>
            <person name="Nagy L.G."/>
            <person name="Martin F."/>
            <person name="Kauserud H."/>
        </authorList>
    </citation>
    <scope>NUCLEOTIDE SEQUENCE</scope>
    <source>
        <strain evidence="2">CBHHK200</strain>
    </source>
</reference>
<evidence type="ECO:0000313" key="3">
    <source>
        <dbReference type="Proteomes" id="UP001218188"/>
    </source>
</evidence>
<name>A0AAD6SFH7_9AGAR</name>
<feature type="compositionally biased region" description="Acidic residues" evidence="1">
    <location>
        <begin position="71"/>
        <end position="81"/>
    </location>
</feature>
<accession>A0AAD6SFH7</accession>
<dbReference type="AlphaFoldDB" id="A0AAD6SFH7"/>
<protein>
    <submittedName>
        <fullName evidence="2">Uncharacterized protein</fullName>
    </submittedName>
</protein>
<evidence type="ECO:0000313" key="2">
    <source>
        <dbReference type="EMBL" id="KAJ7026088.1"/>
    </source>
</evidence>